<dbReference type="Pfam" id="PF01850">
    <property type="entry name" value="PIN"/>
    <property type="match status" value="1"/>
</dbReference>
<feature type="transmembrane region" description="Helical" evidence="1">
    <location>
        <begin position="5"/>
        <end position="26"/>
    </location>
</feature>
<evidence type="ECO:0000256" key="1">
    <source>
        <dbReference type="SAM" id="Phobius"/>
    </source>
</evidence>
<name>A0AAJ1Q6C8_9LACT</name>
<keyword evidence="1" id="KW-1133">Transmembrane helix</keyword>
<dbReference type="SUPFAM" id="SSF88723">
    <property type="entry name" value="PIN domain-like"/>
    <property type="match status" value="1"/>
</dbReference>
<dbReference type="InterPro" id="IPR052041">
    <property type="entry name" value="Nucleic_acid_metab_PIN/TRAM"/>
</dbReference>
<evidence type="ECO:0000313" key="4">
    <source>
        <dbReference type="Proteomes" id="UP001229251"/>
    </source>
</evidence>
<evidence type="ECO:0000259" key="2">
    <source>
        <dbReference type="SMART" id="SM00670"/>
    </source>
</evidence>
<dbReference type="PANTHER" id="PTHR11603:SF147">
    <property type="entry name" value="MEMBRANE PROTEIN"/>
    <property type="match status" value="1"/>
</dbReference>
<comment type="caution">
    <text evidence="3">The sequence shown here is derived from an EMBL/GenBank/DDBJ whole genome shotgun (WGS) entry which is preliminary data.</text>
</comment>
<dbReference type="Gene3D" id="3.40.50.1010">
    <property type="entry name" value="5'-nuclease"/>
    <property type="match status" value="1"/>
</dbReference>
<dbReference type="CDD" id="cd09877">
    <property type="entry name" value="PIN_YacL-like"/>
    <property type="match status" value="1"/>
</dbReference>
<dbReference type="InterPro" id="IPR029060">
    <property type="entry name" value="PIN-like_dom_sf"/>
</dbReference>
<dbReference type="InterPro" id="IPR002716">
    <property type="entry name" value="PIN_dom"/>
</dbReference>
<dbReference type="SMART" id="SM00670">
    <property type="entry name" value="PINc"/>
    <property type="match status" value="1"/>
</dbReference>
<keyword evidence="1" id="KW-0812">Transmembrane</keyword>
<feature type="transmembrane region" description="Helical" evidence="1">
    <location>
        <begin position="38"/>
        <end position="57"/>
    </location>
</feature>
<gene>
    <name evidence="3" type="ORF">QP433_05175</name>
</gene>
<dbReference type="PANTHER" id="PTHR11603">
    <property type="entry name" value="AAA FAMILY ATPASE"/>
    <property type="match status" value="1"/>
</dbReference>
<evidence type="ECO:0000313" key="3">
    <source>
        <dbReference type="EMBL" id="MDK7187365.1"/>
    </source>
</evidence>
<feature type="transmembrane region" description="Helical" evidence="1">
    <location>
        <begin position="104"/>
        <end position="127"/>
    </location>
</feature>
<proteinExistence type="predicted"/>
<protein>
    <submittedName>
        <fullName evidence="3">PIN domain nuclease</fullName>
    </submittedName>
</protein>
<dbReference type="Proteomes" id="UP001229251">
    <property type="component" value="Unassembled WGS sequence"/>
</dbReference>
<accession>A0AAJ1Q6C8</accession>
<reference evidence="3" key="1">
    <citation type="submission" date="2023-05" db="EMBL/GenBank/DDBJ databases">
        <title>Cataloging the Phylogenetic Diversity of Human Bladder Bacteria.</title>
        <authorList>
            <person name="Du J."/>
        </authorList>
    </citation>
    <scope>NUCLEOTIDE SEQUENCE</scope>
    <source>
        <strain evidence="3">UMB1231</strain>
    </source>
</reference>
<keyword evidence="1" id="KW-0472">Membrane</keyword>
<feature type="transmembrane region" description="Helical" evidence="1">
    <location>
        <begin position="78"/>
        <end position="98"/>
    </location>
</feature>
<dbReference type="EMBL" id="JASOOE010000008">
    <property type="protein sequence ID" value="MDK7187365.1"/>
    <property type="molecule type" value="Genomic_DNA"/>
</dbReference>
<dbReference type="RefSeq" id="WP_285065812.1">
    <property type="nucleotide sequence ID" value="NZ_JASOOE010000008.1"/>
</dbReference>
<organism evidence="3 4">
    <name type="scientific">Facklamia hominis</name>
    <dbReference type="NCBI Taxonomy" id="178214"/>
    <lineage>
        <taxon>Bacteria</taxon>
        <taxon>Bacillati</taxon>
        <taxon>Bacillota</taxon>
        <taxon>Bacilli</taxon>
        <taxon>Lactobacillales</taxon>
        <taxon>Aerococcaceae</taxon>
        <taxon>Facklamia</taxon>
    </lineage>
</organism>
<sequence>MFRKIIVGIFAIIGISLGFSVGPLIWKNFNIFPPLAQFPVIDSLLFGLIFIILGWVLSPYIENFIKRFIRYIEDQSTAHILFGLLGLVLGLLLGYLLSLPFNNIPILSSIAPLVFCFLGSVIGYNIMMNRREELLGIFSNRMNKMAVSTLRHNVEKVDDPIIPVDSTENLAKDKLLDTSAIIDGRMAEIVKTGFIEGRLVVPHFVLIELQHIADSSDALKRSKGRRGLDILNRLQKEGHIEVRFFEGDVENVSEVDAKLVVLAKKIGGVLVTTDYNLNKVAEFQQVAVLNINDLANALKPAYVPGEEMHVQIIKAGTERRQGVAYLDDGTMVVVEEGLNHINEWLDVVVTSFLQTSAGRMIFGKIKESETNLKA</sequence>
<dbReference type="AlphaFoldDB" id="A0AAJ1Q6C8"/>
<feature type="domain" description="PIN" evidence="2">
    <location>
        <begin position="172"/>
        <end position="279"/>
    </location>
</feature>